<dbReference type="eggNOG" id="COG4856">
    <property type="taxonomic scope" value="Bacteria"/>
</dbReference>
<dbReference type="Gene3D" id="2.170.120.30">
    <property type="match status" value="1"/>
</dbReference>
<dbReference type="Gene3D" id="2.170.120.40">
    <property type="entry name" value="YbbR-like domain"/>
    <property type="match status" value="2"/>
</dbReference>
<organism evidence="2 3">
    <name type="scientific">Veillonella montpellierensis DNF00314</name>
    <dbReference type="NCBI Taxonomy" id="1401067"/>
    <lineage>
        <taxon>Bacteria</taxon>
        <taxon>Bacillati</taxon>
        <taxon>Bacillota</taxon>
        <taxon>Negativicutes</taxon>
        <taxon>Veillonellales</taxon>
        <taxon>Veillonellaceae</taxon>
        <taxon>Veillonella</taxon>
    </lineage>
</organism>
<keyword evidence="1" id="KW-1133">Transmembrane helix</keyword>
<dbReference type="InterPro" id="IPR012505">
    <property type="entry name" value="YbbR"/>
</dbReference>
<feature type="transmembrane region" description="Helical" evidence="1">
    <location>
        <begin position="9"/>
        <end position="27"/>
    </location>
</feature>
<keyword evidence="3" id="KW-1185">Reference proteome</keyword>
<evidence type="ECO:0008006" key="4">
    <source>
        <dbReference type="Google" id="ProtNLM"/>
    </source>
</evidence>
<dbReference type="CDD" id="cd20206">
    <property type="entry name" value="YbbR"/>
    <property type="match status" value="1"/>
</dbReference>
<gene>
    <name evidence="2" type="ORF">HMPREF0872_06650</name>
</gene>
<accession>A0A096BW04</accession>
<evidence type="ECO:0000313" key="2">
    <source>
        <dbReference type="EMBL" id="KGF46912.1"/>
    </source>
</evidence>
<keyword evidence="1" id="KW-0472">Membrane</keyword>
<name>A0A096BW04_9FIRM</name>
<sequence length="312" mass="34020">MLTHIKHNWGAKILAVLAAIVMWFFIMREQNPVIEASYTIPVQVQNLNVHYVADGLPHEIRVQLKGPRNTILTMNDKLMKAYIDLAEVKPGQSNIPIIFTPPSGTTVADMSPETVTVTIDEYAERTVPVEIIQIGKLPDDMAVQKITVMPKTVLISGPKAKVNKVAHVILKVNMSEQTKSFTQTGKLEAVDIDSKTIPVTISPTQGQAQFELTKIRTEKAFPITANVVGVPADGCTVKATTVTPAQITIYGKEELLNSMTDIKTQPIDISGVESTVEGTYNLLLPSGLTSAITTVKVKIEIIKDAMANSYSL</sequence>
<dbReference type="AlphaFoldDB" id="A0A096BW04"/>
<evidence type="ECO:0000313" key="3">
    <source>
        <dbReference type="Proteomes" id="UP000029628"/>
    </source>
</evidence>
<protein>
    <recommendedName>
        <fullName evidence="4">YbbR-like protein</fullName>
    </recommendedName>
</protein>
<dbReference type="InterPro" id="IPR053154">
    <property type="entry name" value="c-di-AMP_regulator"/>
</dbReference>
<dbReference type="Pfam" id="PF07949">
    <property type="entry name" value="YbbR"/>
    <property type="match status" value="3"/>
</dbReference>
<comment type="caution">
    <text evidence="2">The sequence shown here is derived from an EMBL/GenBank/DDBJ whole genome shotgun (WGS) entry which is preliminary data.</text>
</comment>
<dbReference type="PANTHER" id="PTHR37804">
    <property type="entry name" value="CDAA REGULATORY PROTEIN CDAR"/>
    <property type="match status" value="1"/>
</dbReference>
<keyword evidence="1" id="KW-0812">Transmembrane</keyword>
<dbReference type="EMBL" id="JRNT01000024">
    <property type="protein sequence ID" value="KGF46912.1"/>
    <property type="molecule type" value="Genomic_DNA"/>
</dbReference>
<reference evidence="2 3" key="1">
    <citation type="submission" date="2014-07" db="EMBL/GenBank/DDBJ databases">
        <authorList>
            <person name="McCorrison J."/>
            <person name="Sanka R."/>
            <person name="Torralba M."/>
            <person name="Gillis M."/>
            <person name="Haft D.H."/>
            <person name="Methe B."/>
            <person name="Sutton G."/>
            <person name="Nelson K.E."/>
        </authorList>
    </citation>
    <scope>NUCLEOTIDE SEQUENCE [LARGE SCALE GENOMIC DNA]</scope>
    <source>
        <strain evidence="2 3">DNF00314</strain>
    </source>
</reference>
<proteinExistence type="predicted"/>
<dbReference type="PANTHER" id="PTHR37804:SF1">
    <property type="entry name" value="CDAA REGULATORY PROTEIN CDAR"/>
    <property type="match status" value="1"/>
</dbReference>
<evidence type="ECO:0000256" key="1">
    <source>
        <dbReference type="SAM" id="Phobius"/>
    </source>
</evidence>
<dbReference type="Proteomes" id="UP000029628">
    <property type="component" value="Unassembled WGS sequence"/>
</dbReference>